<keyword evidence="2" id="KW-1185">Reference proteome</keyword>
<name>A0ACC0IHD8_9ERIC</name>
<gene>
    <name evidence="1" type="ORF">LOK49_LG03G03717</name>
</gene>
<comment type="caution">
    <text evidence="1">The sequence shown here is derived from an EMBL/GenBank/DDBJ whole genome shotgun (WGS) entry which is preliminary data.</text>
</comment>
<proteinExistence type="predicted"/>
<evidence type="ECO:0000313" key="1">
    <source>
        <dbReference type="EMBL" id="KAI8023531.1"/>
    </source>
</evidence>
<evidence type="ECO:0000313" key="2">
    <source>
        <dbReference type="Proteomes" id="UP001060215"/>
    </source>
</evidence>
<dbReference type="Proteomes" id="UP001060215">
    <property type="component" value="Chromosome 6"/>
</dbReference>
<accession>A0ACC0IHD8</accession>
<organism evidence="1 2">
    <name type="scientific">Camellia lanceoleosa</name>
    <dbReference type="NCBI Taxonomy" id="1840588"/>
    <lineage>
        <taxon>Eukaryota</taxon>
        <taxon>Viridiplantae</taxon>
        <taxon>Streptophyta</taxon>
        <taxon>Embryophyta</taxon>
        <taxon>Tracheophyta</taxon>
        <taxon>Spermatophyta</taxon>
        <taxon>Magnoliopsida</taxon>
        <taxon>eudicotyledons</taxon>
        <taxon>Gunneridae</taxon>
        <taxon>Pentapetalae</taxon>
        <taxon>asterids</taxon>
        <taxon>Ericales</taxon>
        <taxon>Theaceae</taxon>
        <taxon>Camellia</taxon>
    </lineage>
</organism>
<sequence>MRGLLLQLLGNGPAWPLRFHHQTPIGSSKAGGETSLDSGSAVNTLPSKVEAHLERESPMSRKASSDHRVLIRGMPDATTTTAAAEQQQLEMASDGPRTGLSSLNKPPNTPEKRKGHGGSTSERALDFFFSWATKCHP</sequence>
<dbReference type="EMBL" id="CM045763">
    <property type="protein sequence ID" value="KAI8023531.1"/>
    <property type="molecule type" value="Genomic_DNA"/>
</dbReference>
<protein>
    <submittedName>
        <fullName evidence="1">Uncharacterized protein</fullName>
    </submittedName>
</protein>
<reference evidence="1 2" key="1">
    <citation type="journal article" date="2022" name="Plant J.">
        <title>Chromosome-level genome of Camellia lanceoleosa provides a valuable resource for understanding genome evolution and self-incompatibility.</title>
        <authorList>
            <person name="Gong W."/>
            <person name="Xiao S."/>
            <person name="Wang L."/>
            <person name="Liao Z."/>
            <person name="Chang Y."/>
            <person name="Mo W."/>
            <person name="Hu G."/>
            <person name="Li W."/>
            <person name="Zhao G."/>
            <person name="Zhu H."/>
            <person name="Hu X."/>
            <person name="Ji K."/>
            <person name="Xiang X."/>
            <person name="Song Q."/>
            <person name="Yuan D."/>
            <person name="Jin S."/>
            <person name="Zhang L."/>
        </authorList>
    </citation>
    <scope>NUCLEOTIDE SEQUENCE [LARGE SCALE GENOMIC DNA]</scope>
    <source>
        <strain evidence="1">SQ_2022a</strain>
    </source>
</reference>